<feature type="chain" id="PRO_5047266191" description="IPTL-CTERM sorting domain-containing protein" evidence="2">
    <location>
        <begin position="30"/>
        <end position="281"/>
    </location>
</feature>
<protein>
    <recommendedName>
        <fullName evidence="5">IPTL-CTERM sorting domain-containing protein</fullName>
    </recommendedName>
</protein>
<evidence type="ECO:0000313" key="3">
    <source>
        <dbReference type="EMBL" id="MFD1710401.1"/>
    </source>
</evidence>
<evidence type="ECO:0000256" key="2">
    <source>
        <dbReference type="SAM" id="SignalP"/>
    </source>
</evidence>
<keyword evidence="1" id="KW-1133">Transmembrane helix</keyword>
<proteinExistence type="predicted"/>
<keyword evidence="4" id="KW-1185">Reference proteome</keyword>
<keyword evidence="1" id="KW-0472">Membrane</keyword>
<feature type="transmembrane region" description="Helical" evidence="1">
    <location>
        <begin position="257"/>
        <end position="277"/>
    </location>
</feature>
<dbReference type="EMBL" id="JBHUEJ010000015">
    <property type="protein sequence ID" value="MFD1710401.1"/>
    <property type="molecule type" value="Genomic_DNA"/>
</dbReference>
<sequence>MRRSHLARNTKTTLLGGLLLLVAAAGAHAQTQFTLSGVDYELVNWPAAAFGTNSLSSDTGSAAFGAATFAVTANGGLVSDPTVVNDFFNGAVYATPGYGITGTPSLNLNQGQIYTGGADTVVTYTVTATTLPTELIYYAGAEILDENSGMKYARWAWTSSQPGTVFEVINQTSTVTVTGSGTGTMSWKTFRADNNSAKALVRITNPAGISNFTITSNRLSASGVDFVYTAPAPAADFSGSAILVPRPAAPPTPVPTLGGGMLALLFAAMVLGARWSARRRG</sequence>
<evidence type="ECO:0000256" key="1">
    <source>
        <dbReference type="SAM" id="Phobius"/>
    </source>
</evidence>
<comment type="caution">
    <text evidence="3">The sequence shown here is derived from an EMBL/GenBank/DDBJ whole genome shotgun (WGS) entry which is preliminary data.</text>
</comment>
<dbReference type="Proteomes" id="UP001597304">
    <property type="component" value="Unassembled WGS sequence"/>
</dbReference>
<gene>
    <name evidence="3" type="ORF">ACFSF0_07270</name>
</gene>
<dbReference type="RefSeq" id="WP_147912141.1">
    <property type="nucleotide sequence ID" value="NZ_JBHUEJ010000015.1"/>
</dbReference>
<organism evidence="3 4">
    <name type="scientific">Ottowia flava</name>
    <dbReference type="NCBI Taxonomy" id="2675430"/>
    <lineage>
        <taxon>Bacteria</taxon>
        <taxon>Pseudomonadati</taxon>
        <taxon>Pseudomonadota</taxon>
        <taxon>Betaproteobacteria</taxon>
        <taxon>Burkholderiales</taxon>
        <taxon>Comamonadaceae</taxon>
        <taxon>Ottowia</taxon>
    </lineage>
</organism>
<reference evidence="4" key="1">
    <citation type="journal article" date="2019" name="Int. J. Syst. Evol. Microbiol.">
        <title>The Global Catalogue of Microorganisms (GCM) 10K type strain sequencing project: providing services to taxonomists for standard genome sequencing and annotation.</title>
        <authorList>
            <consortium name="The Broad Institute Genomics Platform"/>
            <consortium name="The Broad Institute Genome Sequencing Center for Infectious Disease"/>
            <person name="Wu L."/>
            <person name="Ma J."/>
        </authorList>
    </citation>
    <scope>NUCLEOTIDE SEQUENCE [LARGE SCALE GENOMIC DNA]</scope>
    <source>
        <strain evidence="4">LMG 29247</strain>
    </source>
</reference>
<accession>A0ABW4KSQ6</accession>
<feature type="signal peptide" evidence="2">
    <location>
        <begin position="1"/>
        <end position="29"/>
    </location>
</feature>
<evidence type="ECO:0008006" key="5">
    <source>
        <dbReference type="Google" id="ProtNLM"/>
    </source>
</evidence>
<keyword evidence="1" id="KW-0812">Transmembrane</keyword>
<keyword evidence="2" id="KW-0732">Signal</keyword>
<evidence type="ECO:0000313" key="4">
    <source>
        <dbReference type="Proteomes" id="UP001597304"/>
    </source>
</evidence>
<name>A0ABW4KSQ6_9BURK</name>